<gene>
    <name evidence="1" type="ORF">L1987_80875</name>
</gene>
<comment type="caution">
    <text evidence="1">The sequence shown here is derived from an EMBL/GenBank/DDBJ whole genome shotgun (WGS) entry which is preliminary data.</text>
</comment>
<evidence type="ECO:0000313" key="1">
    <source>
        <dbReference type="EMBL" id="KAI3687182.1"/>
    </source>
</evidence>
<reference evidence="1 2" key="2">
    <citation type="journal article" date="2022" name="Mol. Ecol. Resour.">
        <title>The genomes of chicory, endive, great burdock and yacon provide insights into Asteraceae paleo-polyploidization history and plant inulin production.</title>
        <authorList>
            <person name="Fan W."/>
            <person name="Wang S."/>
            <person name="Wang H."/>
            <person name="Wang A."/>
            <person name="Jiang F."/>
            <person name="Liu H."/>
            <person name="Zhao H."/>
            <person name="Xu D."/>
            <person name="Zhang Y."/>
        </authorList>
    </citation>
    <scope>NUCLEOTIDE SEQUENCE [LARGE SCALE GENOMIC DNA]</scope>
    <source>
        <strain evidence="2">cv. Yunnan</strain>
        <tissue evidence="1">Leaves</tissue>
    </source>
</reference>
<evidence type="ECO:0000313" key="2">
    <source>
        <dbReference type="Proteomes" id="UP001056120"/>
    </source>
</evidence>
<organism evidence="1 2">
    <name type="scientific">Smallanthus sonchifolius</name>
    <dbReference type="NCBI Taxonomy" id="185202"/>
    <lineage>
        <taxon>Eukaryota</taxon>
        <taxon>Viridiplantae</taxon>
        <taxon>Streptophyta</taxon>
        <taxon>Embryophyta</taxon>
        <taxon>Tracheophyta</taxon>
        <taxon>Spermatophyta</taxon>
        <taxon>Magnoliopsida</taxon>
        <taxon>eudicotyledons</taxon>
        <taxon>Gunneridae</taxon>
        <taxon>Pentapetalae</taxon>
        <taxon>asterids</taxon>
        <taxon>campanulids</taxon>
        <taxon>Asterales</taxon>
        <taxon>Asteraceae</taxon>
        <taxon>Asteroideae</taxon>
        <taxon>Heliantheae alliance</taxon>
        <taxon>Millerieae</taxon>
        <taxon>Smallanthus</taxon>
    </lineage>
</organism>
<dbReference type="Proteomes" id="UP001056120">
    <property type="component" value="Linkage Group LG27"/>
</dbReference>
<dbReference type="EMBL" id="CM042044">
    <property type="protein sequence ID" value="KAI3687182.1"/>
    <property type="molecule type" value="Genomic_DNA"/>
</dbReference>
<reference evidence="2" key="1">
    <citation type="journal article" date="2022" name="Mol. Ecol. Resour.">
        <title>The genomes of chicory, endive, great burdock and yacon provide insights into Asteraceae palaeo-polyploidization history and plant inulin production.</title>
        <authorList>
            <person name="Fan W."/>
            <person name="Wang S."/>
            <person name="Wang H."/>
            <person name="Wang A."/>
            <person name="Jiang F."/>
            <person name="Liu H."/>
            <person name="Zhao H."/>
            <person name="Xu D."/>
            <person name="Zhang Y."/>
        </authorList>
    </citation>
    <scope>NUCLEOTIDE SEQUENCE [LARGE SCALE GENOMIC DNA]</scope>
    <source>
        <strain evidence="2">cv. Yunnan</strain>
    </source>
</reference>
<name>A0ACB8YNV7_9ASTR</name>
<protein>
    <submittedName>
        <fullName evidence="1">Uncharacterized protein</fullName>
    </submittedName>
</protein>
<keyword evidence="2" id="KW-1185">Reference proteome</keyword>
<sequence length="775" mass="89666">MSLIKESEHLRISFQDIKEATENFTICIGRGGYGPVYRGKLSLNGEPTIVAVKRLQTDYGQGVKEFLTEIQMLSRYKHQNLVSLVGFCEEGNERFLIYEYAEHGSLDKYLKLTKTRGPLTWKQRISICVDAARGLDHLHNHVAQNKRVIHRDIKSANILLDHNWNAMIADFGLSKIGRANENETYLITNACGTHGYCDPAYIHTGILTKESDVYSLGVVLFEVLCGRLCFVNVNSEERFLAQLAQRYYKEEKLNLIIDRDLKNHTNSDSMKVFSEIAFQCLQDDRDQRPSMGLVLRRLEKALKLLEIEEAPELLELEEALELKKLVETLQMQQFEEVLEMQELEEALDLKKLVETMQMQQFEEVLEMQELEEALGLHTLVETLQRHEFEEALKLHKAWELQKLVETLEMETGESRIDCEVIKAIYDMPDTPLSYIPREKVYSHLSNGILVDEGNVFQDKDEIEKSQLMNRSTSNINWDNRLPSDYKQFIYYSNIEMMKKPQRDVSFPTKEEAYSILSRGLLIKVTHQLNMWFWITKIDGKKCFILPPTLLSCDEELVKHNRTTSKHSRIKNVLHLLPSRVVGMRFEVPHGLLSANTTYGCYLVYKMPQDCFSTNTITVMMKLDNEAFRFTYLSIPQIPVIGPDGVCGSPSPMNKLKTIQLPRKREDGWLEMNLGNKSDIQWMNMQQDEQFDHFWRRESTLKSCLLSCISYKESGNLLDNRADNVSHDSFTLDPLCFSNITIYMRPSDYKPHLGLTTFPLDMTPGLIVQGIEFRPV</sequence>
<accession>A0ACB8YNV7</accession>
<proteinExistence type="predicted"/>